<keyword evidence="1" id="KW-1015">Disulfide bond</keyword>
<gene>
    <name evidence="4" type="primary">LOC111134246</name>
    <name evidence="5" type="synonym">LOC111138439</name>
</gene>
<dbReference type="PROSITE" id="PS51406">
    <property type="entry name" value="FIBRINOGEN_C_2"/>
    <property type="match status" value="1"/>
</dbReference>
<dbReference type="InterPro" id="IPR020837">
    <property type="entry name" value="Fibrinogen_CS"/>
</dbReference>
<dbReference type="InterPro" id="IPR050373">
    <property type="entry name" value="Fibrinogen_C-term_domain"/>
</dbReference>
<name>A0A8B8EHA1_CRAVI</name>
<keyword evidence="3" id="KW-1185">Reference proteome</keyword>
<proteinExistence type="predicted"/>
<sequence>MLELVWYLILPVSSMDIREFSFTQSSVVAMNASSDISLEYAISRPGSALIDCVNSCAQFSSCAGVELCDTTPKICRLWGGEFPDHLTNPTVPQCQRFPKTLRTNHGCSDCGCISSYESWPGVKTLTVNGQALSVPCYQSGTYWWTIIQRRLDGSESFYRDWASYKSGFGSLLSEFWLGNDNIHVLTNSGLTFLRIELMDYTGEWRYAEYSTFLVESEANKYRLTVSGYSGNAGDSMAYHNGMSFSTYDSDNDLWTNHCALTRLGGWWYKSCHEANLNGEYANTQKSNGINWNAWRGFFYSMKEVRIMIRRP</sequence>
<accession>A0A8B8EHA1</accession>
<protein>
    <submittedName>
        <fullName evidence="4 5">Microfibril-associated glycoprotein 4-like</fullName>
    </submittedName>
</protein>
<dbReference type="OrthoDB" id="159395at2759"/>
<dbReference type="PANTHER" id="PTHR19143">
    <property type="entry name" value="FIBRINOGEN/TENASCIN/ANGIOPOEITIN"/>
    <property type="match status" value="1"/>
</dbReference>
<dbReference type="PROSITE" id="PS00514">
    <property type="entry name" value="FIBRINOGEN_C_1"/>
    <property type="match status" value="1"/>
</dbReference>
<feature type="domain" description="Fibrinogen C-terminal" evidence="2">
    <location>
        <begin position="101"/>
        <end position="311"/>
    </location>
</feature>
<evidence type="ECO:0000256" key="1">
    <source>
        <dbReference type="ARBA" id="ARBA00023157"/>
    </source>
</evidence>
<dbReference type="Proteomes" id="UP000694844">
    <property type="component" value="Chromosome 5"/>
</dbReference>
<dbReference type="Pfam" id="PF00147">
    <property type="entry name" value="Fibrinogen_C"/>
    <property type="match status" value="1"/>
</dbReference>
<evidence type="ECO:0000313" key="4">
    <source>
        <dbReference type="RefSeq" id="XP_022338843.1"/>
    </source>
</evidence>
<evidence type="ECO:0000313" key="3">
    <source>
        <dbReference type="Proteomes" id="UP000694844"/>
    </source>
</evidence>
<dbReference type="RefSeq" id="XP_022346112.1">
    <property type="nucleotide sequence ID" value="XM_022490404.1"/>
</dbReference>
<dbReference type="KEGG" id="cvn:111134246"/>
<dbReference type="SUPFAM" id="SSF56496">
    <property type="entry name" value="Fibrinogen C-terminal domain-like"/>
    <property type="match status" value="1"/>
</dbReference>
<dbReference type="CDD" id="cd00087">
    <property type="entry name" value="FReD"/>
    <property type="match status" value="1"/>
</dbReference>
<dbReference type="InterPro" id="IPR014716">
    <property type="entry name" value="Fibrinogen_a/b/g_C_1"/>
</dbReference>
<reference evidence="4 5" key="1">
    <citation type="submission" date="2025-04" db="UniProtKB">
        <authorList>
            <consortium name="RefSeq"/>
        </authorList>
    </citation>
    <scope>IDENTIFICATION</scope>
    <source>
        <tissue evidence="4 5">Whole sample</tissue>
    </source>
</reference>
<organism evidence="3 4">
    <name type="scientific">Crassostrea virginica</name>
    <name type="common">Eastern oyster</name>
    <dbReference type="NCBI Taxonomy" id="6565"/>
    <lineage>
        <taxon>Eukaryota</taxon>
        <taxon>Metazoa</taxon>
        <taxon>Spiralia</taxon>
        <taxon>Lophotrochozoa</taxon>
        <taxon>Mollusca</taxon>
        <taxon>Bivalvia</taxon>
        <taxon>Autobranchia</taxon>
        <taxon>Pteriomorphia</taxon>
        <taxon>Ostreida</taxon>
        <taxon>Ostreoidea</taxon>
        <taxon>Ostreidae</taxon>
        <taxon>Crassostrea</taxon>
    </lineage>
</organism>
<dbReference type="InterPro" id="IPR002181">
    <property type="entry name" value="Fibrinogen_a/b/g_C_dom"/>
</dbReference>
<dbReference type="Gene3D" id="3.90.215.10">
    <property type="entry name" value="Gamma Fibrinogen, chain A, domain 1"/>
    <property type="match status" value="1"/>
</dbReference>
<dbReference type="KEGG" id="cvn:111138439"/>
<evidence type="ECO:0000313" key="5">
    <source>
        <dbReference type="RefSeq" id="XP_022346112.1"/>
    </source>
</evidence>
<dbReference type="GeneID" id="111134246"/>
<dbReference type="GO" id="GO:0005615">
    <property type="term" value="C:extracellular space"/>
    <property type="evidence" value="ECO:0007669"/>
    <property type="project" value="TreeGrafter"/>
</dbReference>
<evidence type="ECO:0000259" key="2">
    <source>
        <dbReference type="PROSITE" id="PS51406"/>
    </source>
</evidence>
<dbReference type="AlphaFoldDB" id="A0A8B8EHA1"/>
<dbReference type="InterPro" id="IPR036056">
    <property type="entry name" value="Fibrinogen-like_C"/>
</dbReference>
<dbReference type="SMART" id="SM00186">
    <property type="entry name" value="FBG"/>
    <property type="match status" value="1"/>
</dbReference>
<dbReference type="RefSeq" id="XP_022338843.1">
    <property type="nucleotide sequence ID" value="XM_022483135.1"/>
</dbReference>